<proteinExistence type="predicted"/>
<keyword evidence="1" id="KW-1133">Transmembrane helix</keyword>
<protein>
    <submittedName>
        <fullName evidence="2">(northern house mosquito) hypothetical protein</fullName>
    </submittedName>
</protein>
<accession>A0A8D8ACP7</accession>
<sequence length="201" mass="22679">MGESYPVRMVSRKTFHILGIAYAIVAIVVSHFFALAGLIRVCYPDDGQLLQLEKNGGEDLDDDDDDYPVSRVDYNFVLHLTQSILSSVAGVVLIVGIVKEKTTLVLAYRMYYIVISTIGLIIFLIVQIVDMVNYDLPMPETIFILFVKLVLMFVVYYLILWILDGVVEYIEGDRGTIDRESAPQGIFKITLGDDQKTVLQM</sequence>
<feature type="transmembrane region" description="Helical" evidence="1">
    <location>
        <begin position="110"/>
        <end position="129"/>
    </location>
</feature>
<dbReference type="AlphaFoldDB" id="A0A8D8ACP7"/>
<organism evidence="2">
    <name type="scientific">Culex pipiens</name>
    <name type="common">House mosquito</name>
    <dbReference type="NCBI Taxonomy" id="7175"/>
    <lineage>
        <taxon>Eukaryota</taxon>
        <taxon>Metazoa</taxon>
        <taxon>Ecdysozoa</taxon>
        <taxon>Arthropoda</taxon>
        <taxon>Hexapoda</taxon>
        <taxon>Insecta</taxon>
        <taxon>Pterygota</taxon>
        <taxon>Neoptera</taxon>
        <taxon>Endopterygota</taxon>
        <taxon>Diptera</taxon>
        <taxon>Nematocera</taxon>
        <taxon>Culicoidea</taxon>
        <taxon>Culicidae</taxon>
        <taxon>Culicinae</taxon>
        <taxon>Culicini</taxon>
        <taxon>Culex</taxon>
        <taxon>Culex</taxon>
    </lineage>
</organism>
<evidence type="ECO:0000256" key="1">
    <source>
        <dbReference type="SAM" id="Phobius"/>
    </source>
</evidence>
<feature type="transmembrane region" description="Helical" evidence="1">
    <location>
        <begin position="76"/>
        <end position="98"/>
    </location>
</feature>
<keyword evidence="1" id="KW-0812">Transmembrane</keyword>
<feature type="transmembrane region" description="Helical" evidence="1">
    <location>
        <begin position="20"/>
        <end position="39"/>
    </location>
</feature>
<reference evidence="2" key="1">
    <citation type="submission" date="2021-05" db="EMBL/GenBank/DDBJ databases">
        <authorList>
            <person name="Alioto T."/>
            <person name="Alioto T."/>
            <person name="Gomez Garrido J."/>
        </authorList>
    </citation>
    <scope>NUCLEOTIDE SEQUENCE</scope>
</reference>
<evidence type="ECO:0000313" key="2">
    <source>
        <dbReference type="EMBL" id="CAG6453454.1"/>
    </source>
</evidence>
<feature type="transmembrane region" description="Helical" evidence="1">
    <location>
        <begin position="141"/>
        <end position="163"/>
    </location>
</feature>
<name>A0A8D8ACP7_CULPI</name>
<dbReference type="EMBL" id="HBUE01022934">
    <property type="protein sequence ID" value="CAG6453454.1"/>
    <property type="molecule type" value="Transcribed_RNA"/>
</dbReference>
<keyword evidence="1" id="KW-0472">Membrane</keyword>